<evidence type="ECO:0000256" key="1">
    <source>
        <dbReference type="ARBA" id="ARBA00009437"/>
    </source>
</evidence>
<sequence>MKEISLDYRYLKAFMVTSRYLNFSKAAQELNIAQSAVSRQIKLLEASVGDQLIIRSSKKVLLTEKGQALLNELGHFEARVQDIFFGHMNKTIRVGILQGVLENWFNDIMVEFTKTSKHQLTVEVNTLDQLKEKLHSGKYDLIFTTENIQSELASSLKLFEEKMVLISKNEINSKEASEYPWIVYSEQDHLFQLNKKRSSKIIVVNSITTILKLVKRGVGIAIVPEHTIDQDQHLKTYDLKGLQKGHIHLSSLNFKTMPEHIKQLVDVIKKR</sequence>
<dbReference type="PRINTS" id="PR00039">
    <property type="entry name" value="HTHLYSR"/>
</dbReference>
<keyword evidence="4" id="KW-0804">Transcription</keyword>
<dbReference type="InterPro" id="IPR000847">
    <property type="entry name" value="LysR_HTH_N"/>
</dbReference>
<evidence type="ECO:0000256" key="3">
    <source>
        <dbReference type="ARBA" id="ARBA00023125"/>
    </source>
</evidence>
<dbReference type="EMBL" id="CP139487">
    <property type="protein sequence ID" value="WPU64005.1"/>
    <property type="molecule type" value="Genomic_DNA"/>
</dbReference>
<evidence type="ECO:0000256" key="4">
    <source>
        <dbReference type="ARBA" id="ARBA00023163"/>
    </source>
</evidence>
<dbReference type="PROSITE" id="PS50931">
    <property type="entry name" value="HTH_LYSR"/>
    <property type="match status" value="1"/>
</dbReference>
<dbReference type="AlphaFoldDB" id="A0AAX4HLD5"/>
<comment type="similarity">
    <text evidence="1">Belongs to the LysR transcriptional regulatory family.</text>
</comment>
<dbReference type="Pfam" id="PF00126">
    <property type="entry name" value="HTH_1"/>
    <property type="match status" value="1"/>
</dbReference>
<keyword evidence="7" id="KW-1185">Reference proteome</keyword>
<dbReference type="InterPro" id="IPR036388">
    <property type="entry name" value="WH-like_DNA-bd_sf"/>
</dbReference>
<keyword evidence="2" id="KW-0805">Transcription regulation</keyword>
<dbReference type="CDD" id="cd05466">
    <property type="entry name" value="PBP2_LTTR_substrate"/>
    <property type="match status" value="1"/>
</dbReference>
<protein>
    <submittedName>
        <fullName evidence="6">LysR family transcriptional regulator</fullName>
    </submittedName>
</protein>
<dbReference type="InterPro" id="IPR036390">
    <property type="entry name" value="WH_DNA-bd_sf"/>
</dbReference>
<keyword evidence="3" id="KW-0238">DNA-binding</keyword>
<evidence type="ECO:0000259" key="5">
    <source>
        <dbReference type="PROSITE" id="PS50931"/>
    </source>
</evidence>
<dbReference type="InterPro" id="IPR005119">
    <property type="entry name" value="LysR_subst-bd"/>
</dbReference>
<dbReference type="Pfam" id="PF03466">
    <property type="entry name" value="LysR_substrate"/>
    <property type="match status" value="1"/>
</dbReference>
<dbReference type="Proteomes" id="UP001324634">
    <property type="component" value="Chromosome"/>
</dbReference>
<accession>A0AAX4HLD5</accession>
<dbReference type="Gene3D" id="1.10.10.10">
    <property type="entry name" value="Winged helix-like DNA-binding domain superfamily/Winged helix DNA-binding domain"/>
    <property type="match status" value="1"/>
</dbReference>
<proteinExistence type="inferred from homology"/>
<dbReference type="SUPFAM" id="SSF46785">
    <property type="entry name" value="Winged helix' DNA-binding domain"/>
    <property type="match status" value="1"/>
</dbReference>
<evidence type="ECO:0000313" key="7">
    <source>
        <dbReference type="Proteomes" id="UP001324634"/>
    </source>
</evidence>
<dbReference type="Gene3D" id="3.40.190.290">
    <property type="match status" value="1"/>
</dbReference>
<gene>
    <name evidence="6" type="ORF">SOO65_15015</name>
</gene>
<dbReference type="GO" id="GO:0000976">
    <property type="term" value="F:transcription cis-regulatory region binding"/>
    <property type="evidence" value="ECO:0007669"/>
    <property type="project" value="TreeGrafter"/>
</dbReference>
<feature type="domain" description="HTH lysR-type" evidence="5">
    <location>
        <begin position="6"/>
        <end position="63"/>
    </location>
</feature>
<name>A0AAX4HLD5_9BACT</name>
<organism evidence="6 7">
    <name type="scientific">Peredibacter starrii</name>
    <dbReference type="NCBI Taxonomy" id="28202"/>
    <lineage>
        <taxon>Bacteria</taxon>
        <taxon>Pseudomonadati</taxon>
        <taxon>Bdellovibrionota</taxon>
        <taxon>Bacteriovoracia</taxon>
        <taxon>Bacteriovoracales</taxon>
        <taxon>Bacteriovoracaceae</taxon>
        <taxon>Peredibacter</taxon>
    </lineage>
</organism>
<dbReference type="RefSeq" id="WP_321391867.1">
    <property type="nucleotide sequence ID" value="NZ_CP139487.1"/>
</dbReference>
<dbReference type="PANTHER" id="PTHR30126:SF40">
    <property type="entry name" value="HTH-TYPE TRANSCRIPTIONAL REGULATOR GLTR"/>
    <property type="match status" value="1"/>
</dbReference>
<dbReference type="GO" id="GO:0003700">
    <property type="term" value="F:DNA-binding transcription factor activity"/>
    <property type="evidence" value="ECO:0007669"/>
    <property type="project" value="InterPro"/>
</dbReference>
<reference evidence="6 7" key="1">
    <citation type="submission" date="2023-11" db="EMBL/GenBank/DDBJ databases">
        <title>Peredibacter starrii A3.12.</title>
        <authorList>
            <person name="Mitchell R.J."/>
        </authorList>
    </citation>
    <scope>NUCLEOTIDE SEQUENCE [LARGE SCALE GENOMIC DNA]</scope>
    <source>
        <strain evidence="6 7">A3.12</strain>
    </source>
</reference>
<evidence type="ECO:0000313" key="6">
    <source>
        <dbReference type="EMBL" id="WPU64005.1"/>
    </source>
</evidence>
<dbReference type="PANTHER" id="PTHR30126">
    <property type="entry name" value="HTH-TYPE TRANSCRIPTIONAL REGULATOR"/>
    <property type="match status" value="1"/>
</dbReference>
<dbReference type="KEGG" id="psti:SOO65_15015"/>
<dbReference type="SUPFAM" id="SSF53850">
    <property type="entry name" value="Periplasmic binding protein-like II"/>
    <property type="match status" value="1"/>
</dbReference>
<evidence type="ECO:0000256" key="2">
    <source>
        <dbReference type="ARBA" id="ARBA00023015"/>
    </source>
</evidence>